<evidence type="ECO:0000256" key="1">
    <source>
        <dbReference type="SAM" id="MobiDB-lite"/>
    </source>
</evidence>
<keyword evidence="4" id="KW-1185">Reference proteome</keyword>
<feature type="transmembrane region" description="Helical" evidence="2">
    <location>
        <begin position="96"/>
        <end position="119"/>
    </location>
</feature>
<evidence type="ECO:0000313" key="4">
    <source>
        <dbReference type="Proteomes" id="UP000000560"/>
    </source>
</evidence>
<dbReference type="eggNOG" id="KOG1286">
    <property type="taxonomic scope" value="Eukaryota"/>
</dbReference>
<evidence type="ECO:0008006" key="5">
    <source>
        <dbReference type="Google" id="ProtNLM"/>
    </source>
</evidence>
<evidence type="ECO:0000313" key="3">
    <source>
        <dbReference type="EMBL" id="CBF76257.1"/>
    </source>
</evidence>
<dbReference type="HOGENOM" id="CLU_1034488_0_0_1"/>
<feature type="compositionally biased region" description="Polar residues" evidence="1">
    <location>
        <begin position="1"/>
        <end position="14"/>
    </location>
</feature>
<reference evidence="4" key="1">
    <citation type="journal article" date="2005" name="Nature">
        <title>Sequencing of Aspergillus nidulans and comparative analysis with A. fumigatus and A. oryzae.</title>
        <authorList>
            <person name="Galagan J.E."/>
            <person name="Calvo S.E."/>
            <person name="Cuomo C."/>
            <person name="Ma L.J."/>
            <person name="Wortman J.R."/>
            <person name="Batzoglou S."/>
            <person name="Lee S.I."/>
            <person name="Basturkmen M."/>
            <person name="Spevak C.C."/>
            <person name="Clutterbuck J."/>
            <person name="Kapitonov V."/>
            <person name="Jurka J."/>
            <person name="Scazzocchio C."/>
            <person name="Farman M."/>
            <person name="Butler J."/>
            <person name="Purcell S."/>
            <person name="Harris S."/>
            <person name="Braus G.H."/>
            <person name="Draht O."/>
            <person name="Busch S."/>
            <person name="D'Enfert C."/>
            <person name="Bouchier C."/>
            <person name="Goldman G.H."/>
            <person name="Bell-Pedersen D."/>
            <person name="Griffiths-Jones S."/>
            <person name="Doonan J.H."/>
            <person name="Yu J."/>
            <person name="Vienken K."/>
            <person name="Pain A."/>
            <person name="Freitag M."/>
            <person name="Selker E.U."/>
            <person name="Archer D.B."/>
            <person name="Penalva M.A."/>
            <person name="Oakley B.R."/>
            <person name="Momany M."/>
            <person name="Tanaka T."/>
            <person name="Kumagai T."/>
            <person name="Asai K."/>
            <person name="Machida M."/>
            <person name="Nierman W.C."/>
            <person name="Denning D.W."/>
            <person name="Caddick M."/>
            <person name="Hynes M."/>
            <person name="Paoletti M."/>
            <person name="Fischer R."/>
            <person name="Miller B."/>
            <person name="Dyer P."/>
            <person name="Sachs M.S."/>
            <person name="Osmani S.A."/>
            <person name="Birren B.W."/>
        </authorList>
    </citation>
    <scope>NUCLEOTIDE SEQUENCE [LARGE SCALE GENOMIC DNA]</scope>
    <source>
        <strain evidence="4">FGSC A4 / ATCC 38163 / CBS 112.46 / NRRL 194 / M139</strain>
    </source>
</reference>
<gene>
    <name evidence="3" type="ORF">ANIA_05024</name>
</gene>
<name>Q5B356_EMENI</name>
<feature type="transmembrane region" description="Helical" evidence="2">
    <location>
        <begin position="70"/>
        <end position="90"/>
    </location>
</feature>
<dbReference type="RefSeq" id="XP_662628.1">
    <property type="nucleotide sequence ID" value="XM_657536.1"/>
</dbReference>
<sequence length="269" mass="28793">METPASSISDTQSPSKKDSPMSRTESVDIEEVALKPGSAEHPSKSDETELSAAIEQAVNHRRLNPRQIQLTAMAGSIGAALFVGIESGVMSGPLCLFLASIFGPLLSSLSHSAVCGYASTLRLTICFMRLEISRLTITTFATSLPRNQRIPSRSFWRSRVFALGKILLAAGLIIYRIGVMLGVNPMNECVRSPVAEANPNTLCSRFGFRYWKEPGLWAGAKPSGMLMSFVDAANVAAFCMGGPDGCLCIGIALASVTGIEWKVLKHAVP</sequence>
<keyword evidence="2" id="KW-0812">Transmembrane</keyword>
<feature type="region of interest" description="Disordered" evidence="1">
    <location>
        <begin position="1"/>
        <end position="48"/>
    </location>
</feature>
<keyword evidence="2" id="KW-0472">Membrane</keyword>
<feature type="transmembrane region" description="Helical" evidence="2">
    <location>
        <begin position="160"/>
        <end position="183"/>
    </location>
</feature>
<dbReference type="OMA" id="NPMNECV"/>
<proteinExistence type="predicted"/>
<protein>
    <recommendedName>
        <fullName evidence="5">Amino acid transporter (Eurofung)</fullName>
    </recommendedName>
</protein>
<dbReference type="PANTHER" id="PTHR43341">
    <property type="entry name" value="AMINO ACID PERMEASE"/>
    <property type="match status" value="1"/>
</dbReference>
<dbReference type="Proteomes" id="UP000000560">
    <property type="component" value="Chromosome III"/>
</dbReference>
<dbReference type="InterPro" id="IPR050524">
    <property type="entry name" value="APC_YAT"/>
</dbReference>
<dbReference type="GeneID" id="2872824"/>
<dbReference type="AlphaFoldDB" id="Q5B356"/>
<reference evidence="4" key="2">
    <citation type="journal article" date="2009" name="Fungal Genet. Biol.">
        <title>The 2008 update of the Aspergillus nidulans genome annotation: a community effort.</title>
        <authorList>
            <person name="Wortman J.R."/>
            <person name="Gilsenan J.M."/>
            <person name="Joardar V."/>
            <person name="Deegan J."/>
            <person name="Clutterbuck J."/>
            <person name="Andersen M.R."/>
            <person name="Archer D."/>
            <person name="Bencina M."/>
            <person name="Braus G."/>
            <person name="Coutinho P."/>
            <person name="von Dohren H."/>
            <person name="Doonan J."/>
            <person name="Driessen A.J."/>
            <person name="Durek P."/>
            <person name="Espeso E."/>
            <person name="Fekete E."/>
            <person name="Flipphi M."/>
            <person name="Estrada C.G."/>
            <person name="Geysens S."/>
            <person name="Goldman G."/>
            <person name="de Groot P.W."/>
            <person name="Hansen K."/>
            <person name="Harris S.D."/>
            <person name="Heinekamp T."/>
            <person name="Helmstaedt K."/>
            <person name="Henrissat B."/>
            <person name="Hofmann G."/>
            <person name="Homan T."/>
            <person name="Horio T."/>
            <person name="Horiuchi H."/>
            <person name="James S."/>
            <person name="Jones M."/>
            <person name="Karaffa L."/>
            <person name="Karanyi Z."/>
            <person name="Kato M."/>
            <person name="Keller N."/>
            <person name="Kelly D.E."/>
            <person name="Kiel J.A."/>
            <person name="Kim J.M."/>
            <person name="van der Klei I.J."/>
            <person name="Klis F.M."/>
            <person name="Kovalchuk A."/>
            <person name="Krasevec N."/>
            <person name="Kubicek C.P."/>
            <person name="Liu B."/>
            <person name="Maccabe A."/>
            <person name="Meyer V."/>
            <person name="Mirabito P."/>
            <person name="Miskei M."/>
            <person name="Mos M."/>
            <person name="Mullins J."/>
            <person name="Nelson D.R."/>
            <person name="Nielsen J."/>
            <person name="Oakley B.R."/>
            <person name="Osmani S.A."/>
            <person name="Pakula T."/>
            <person name="Paszewski A."/>
            <person name="Paulsen I."/>
            <person name="Pilsyk S."/>
            <person name="Pocsi I."/>
            <person name="Punt P.J."/>
            <person name="Ram A.F."/>
            <person name="Ren Q."/>
            <person name="Robellet X."/>
            <person name="Robson G."/>
            <person name="Seiboth B."/>
            <person name="van Solingen P."/>
            <person name="Specht T."/>
            <person name="Sun J."/>
            <person name="Taheri-Talesh N."/>
            <person name="Takeshita N."/>
            <person name="Ussery D."/>
            <person name="vanKuyk P.A."/>
            <person name="Visser H."/>
            <person name="van de Vondervoort P.J."/>
            <person name="de Vries R.P."/>
            <person name="Walton J."/>
            <person name="Xiang X."/>
            <person name="Xiong Y."/>
            <person name="Zeng A.P."/>
            <person name="Brandt B.W."/>
            <person name="Cornell M.J."/>
            <person name="van den Hondel C.A."/>
            <person name="Visser J."/>
            <person name="Oliver S.G."/>
            <person name="Turner G."/>
        </authorList>
    </citation>
    <scope>GENOME REANNOTATION</scope>
    <source>
        <strain evidence="4">FGSC A4 / ATCC 38163 / CBS 112.46 / NRRL 194 / M139</strain>
    </source>
</reference>
<dbReference type="OrthoDB" id="10062876at2759"/>
<keyword evidence="2" id="KW-1133">Transmembrane helix</keyword>
<dbReference type="PANTHER" id="PTHR43341:SF15">
    <property type="entry name" value="GENERAL AMINO ACID PERMEASE AGP2"/>
    <property type="match status" value="1"/>
</dbReference>
<evidence type="ECO:0000256" key="2">
    <source>
        <dbReference type="SAM" id="Phobius"/>
    </source>
</evidence>
<dbReference type="KEGG" id="ani:ANIA_05024"/>
<dbReference type="EMBL" id="BN001303">
    <property type="protein sequence ID" value="CBF76257.1"/>
    <property type="molecule type" value="Genomic_DNA"/>
</dbReference>
<dbReference type="InParanoid" id="Q5B356"/>
<organism evidence="3 4">
    <name type="scientific">Emericella nidulans (strain FGSC A4 / ATCC 38163 / CBS 112.46 / NRRL 194 / M139)</name>
    <name type="common">Aspergillus nidulans</name>
    <dbReference type="NCBI Taxonomy" id="227321"/>
    <lineage>
        <taxon>Eukaryota</taxon>
        <taxon>Fungi</taxon>
        <taxon>Dikarya</taxon>
        <taxon>Ascomycota</taxon>
        <taxon>Pezizomycotina</taxon>
        <taxon>Eurotiomycetes</taxon>
        <taxon>Eurotiomycetidae</taxon>
        <taxon>Eurotiales</taxon>
        <taxon>Aspergillaceae</taxon>
        <taxon>Aspergillus</taxon>
        <taxon>Aspergillus subgen. Nidulantes</taxon>
    </lineage>
</organism>
<accession>C8V861</accession>
<accession>Q5B356</accession>